<proteinExistence type="predicted"/>
<sequence length="564" mass="65021">MIPTDLPQHNKSPLSTKPAHQRGQLGPASHQQAQRRQISPPPFACRTDEYASPFPNQIIHNILPVETMTEIFIIYCMSFPFRPLHPNTDETPPPCIISRVCRTWYSIVYGMPKLWTRLSFFPSPELITKNPKTLERISTTWLNRGKGTLPMDICIRDDRPSSDYFTPKYHMSPPCTVLGALIPFASQWRTLDLLLPITHYIKYPDIKEPLHCPRLEKMRLLVSWFSILRWDRITLDMLRELTRFFDVVKHSPKLEDLCIEVLDHPCINLLDVIQLPWAQLRNLELKNITFSGTYEMQTKFSLATKLERASLTLNQWDYSISDSSTVILPRLKVLELRFQGSSCITQFLAPFRLPALEQLHLSHCHGIHAPDTGIALLNLMARSRESFGTPSVFSRPQMAIPSFPLRVFHLTRVEGMDYNHLIAFLSGVSSTLEDFRINLCPDFDEYERLFQALNSMSEPPLINNSVLLPRLSTLQWSHPTVSEIMLLAFAVLVESRWWVESCNTRTSNIGGDEQDMLRETVKLREVYLRTEDALGTNEVTNVGWKKLQKCKQTGLDFQYRVIEG</sequence>
<evidence type="ECO:0000256" key="1">
    <source>
        <dbReference type="SAM" id="MobiDB-lite"/>
    </source>
</evidence>
<feature type="region of interest" description="Disordered" evidence="1">
    <location>
        <begin position="1"/>
        <end position="42"/>
    </location>
</feature>
<evidence type="ECO:0000313" key="3">
    <source>
        <dbReference type="Proteomes" id="UP001498398"/>
    </source>
</evidence>
<dbReference type="InterPro" id="IPR032675">
    <property type="entry name" value="LRR_dom_sf"/>
</dbReference>
<dbReference type="EMBL" id="JBANRG010000083">
    <property type="protein sequence ID" value="KAK7437716.1"/>
    <property type="molecule type" value="Genomic_DNA"/>
</dbReference>
<keyword evidence="3" id="KW-1185">Reference proteome</keyword>
<accession>A0ABR1ITB6</accession>
<dbReference type="Proteomes" id="UP001498398">
    <property type="component" value="Unassembled WGS sequence"/>
</dbReference>
<evidence type="ECO:0000313" key="2">
    <source>
        <dbReference type="EMBL" id="KAK7437716.1"/>
    </source>
</evidence>
<protein>
    <recommendedName>
        <fullName evidence="4">F-box domain-containing protein</fullName>
    </recommendedName>
</protein>
<dbReference type="SUPFAM" id="SSF52047">
    <property type="entry name" value="RNI-like"/>
    <property type="match status" value="1"/>
</dbReference>
<dbReference type="Gene3D" id="3.80.10.10">
    <property type="entry name" value="Ribonuclease Inhibitor"/>
    <property type="match status" value="1"/>
</dbReference>
<organism evidence="2 3">
    <name type="scientific">Marasmiellus scandens</name>
    <dbReference type="NCBI Taxonomy" id="2682957"/>
    <lineage>
        <taxon>Eukaryota</taxon>
        <taxon>Fungi</taxon>
        <taxon>Dikarya</taxon>
        <taxon>Basidiomycota</taxon>
        <taxon>Agaricomycotina</taxon>
        <taxon>Agaricomycetes</taxon>
        <taxon>Agaricomycetidae</taxon>
        <taxon>Agaricales</taxon>
        <taxon>Marasmiineae</taxon>
        <taxon>Omphalotaceae</taxon>
        <taxon>Marasmiellus</taxon>
    </lineage>
</organism>
<evidence type="ECO:0008006" key="4">
    <source>
        <dbReference type="Google" id="ProtNLM"/>
    </source>
</evidence>
<reference evidence="2 3" key="1">
    <citation type="submission" date="2024-01" db="EMBL/GenBank/DDBJ databases">
        <title>A draft genome for the cacao thread blight pathogen Marasmiellus scandens.</title>
        <authorList>
            <person name="Baruah I.K."/>
            <person name="Leung J."/>
            <person name="Bukari Y."/>
            <person name="Amoako-Attah I."/>
            <person name="Meinhardt L.W."/>
            <person name="Bailey B.A."/>
            <person name="Cohen S.P."/>
        </authorList>
    </citation>
    <scope>NUCLEOTIDE SEQUENCE [LARGE SCALE GENOMIC DNA]</scope>
    <source>
        <strain evidence="2 3">GH-19</strain>
    </source>
</reference>
<name>A0ABR1ITB6_9AGAR</name>
<gene>
    <name evidence="2" type="ORF">VKT23_018432</name>
</gene>
<comment type="caution">
    <text evidence="2">The sequence shown here is derived from an EMBL/GenBank/DDBJ whole genome shotgun (WGS) entry which is preliminary data.</text>
</comment>